<dbReference type="Proteomes" id="UP000532247">
    <property type="component" value="Unassembled WGS sequence"/>
</dbReference>
<comment type="caution">
    <text evidence="3">The sequence shown here is derived from an EMBL/GenBank/DDBJ whole genome shotgun (WGS) entry which is preliminary data.</text>
</comment>
<dbReference type="AlphaFoldDB" id="A0A7Y4F150"/>
<evidence type="ECO:0000256" key="1">
    <source>
        <dbReference type="ARBA" id="ARBA00022603"/>
    </source>
</evidence>
<name>A0A7Y4F150_VIBAL</name>
<gene>
    <name evidence="3" type="ORF">F0254_20645</name>
</gene>
<keyword evidence="2 3" id="KW-0808">Transferase</keyword>
<accession>A0A7Y4F150</accession>
<dbReference type="InterPro" id="IPR002052">
    <property type="entry name" value="DNA_methylase_N6_adenine_CS"/>
</dbReference>
<evidence type="ECO:0000313" key="3">
    <source>
        <dbReference type="EMBL" id="NOI11248.1"/>
    </source>
</evidence>
<reference evidence="3 4" key="1">
    <citation type="submission" date="2019-09" db="EMBL/GenBank/DDBJ databases">
        <title>Draft genome sequencing and comparative genomics of hatchery-associated Vibrios.</title>
        <authorList>
            <person name="Kehlet-Delgado H."/>
            <person name="Mueller R.S."/>
        </authorList>
    </citation>
    <scope>NUCLEOTIDE SEQUENCE [LARGE SCALE GENOMIC DNA]</scope>
    <source>
        <strain evidence="3 4">081416A</strain>
    </source>
</reference>
<dbReference type="RefSeq" id="WP_025443229.1">
    <property type="nucleotide sequence ID" value="NZ_JAGDLC010000016.1"/>
</dbReference>
<evidence type="ECO:0000313" key="4">
    <source>
        <dbReference type="Proteomes" id="UP000532247"/>
    </source>
</evidence>
<dbReference type="Gene3D" id="3.40.50.150">
    <property type="entry name" value="Vaccinia Virus protein VP39"/>
    <property type="match status" value="1"/>
</dbReference>
<dbReference type="GO" id="GO:0003676">
    <property type="term" value="F:nucleic acid binding"/>
    <property type="evidence" value="ECO:0007669"/>
    <property type="project" value="InterPro"/>
</dbReference>
<keyword evidence="1 3" id="KW-0489">Methyltransferase</keyword>
<protein>
    <submittedName>
        <fullName evidence="3">SAM-dependent methyltransferase</fullName>
    </submittedName>
</protein>
<dbReference type="PROSITE" id="PS00092">
    <property type="entry name" value="N6_MTASE"/>
    <property type="match status" value="1"/>
</dbReference>
<dbReference type="EMBL" id="VTYF01000015">
    <property type="protein sequence ID" value="NOI11248.1"/>
    <property type="molecule type" value="Genomic_DNA"/>
</dbReference>
<sequence>MDASVYRRPEKPLRSSLSITTKHVVLEDVAEIAKPLMIHASTECHVTPEKEGDIMASYLIDMVGTDGLFLEPQCGTGNLIGALLRQGVQAGNVEAVERHYDLQKMTRDTYGIPVHHTCFLEFAETCQTKFNGIISNPPFKKVRKHILASEKLLAPDGILVALVPITFNREGYRDLEELPPDLFPTAKVNTKLVVFQA</sequence>
<dbReference type="InterPro" id="IPR029063">
    <property type="entry name" value="SAM-dependent_MTases_sf"/>
</dbReference>
<dbReference type="SUPFAM" id="SSF53335">
    <property type="entry name" value="S-adenosyl-L-methionine-dependent methyltransferases"/>
    <property type="match status" value="1"/>
</dbReference>
<evidence type="ECO:0000256" key="2">
    <source>
        <dbReference type="ARBA" id="ARBA00022679"/>
    </source>
</evidence>
<proteinExistence type="predicted"/>
<dbReference type="GO" id="GO:0032259">
    <property type="term" value="P:methylation"/>
    <property type="evidence" value="ECO:0007669"/>
    <property type="project" value="UniProtKB-KW"/>
</dbReference>
<dbReference type="GO" id="GO:0008168">
    <property type="term" value="F:methyltransferase activity"/>
    <property type="evidence" value="ECO:0007669"/>
    <property type="project" value="UniProtKB-KW"/>
</dbReference>
<organism evidence="3 4">
    <name type="scientific">Vibrio alginolyticus</name>
    <dbReference type="NCBI Taxonomy" id="663"/>
    <lineage>
        <taxon>Bacteria</taxon>
        <taxon>Pseudomonadati</taxon>
        <taxon>Pseudomonadota</taxon>
        <taxon>Gammaproteobacteria</taxon>
        <taxon>Vibrionales</taxon>
        <taxon>Vibrionaceae</taxon>
        <taxon>Vibrio</taxon>
    </lineage>
</organism>